<accession>A0ACC4DBN5</accession>
<sequence length="789" mass="87986">MNRDSVDDTSTGTEGPRSGTCAGSSNAGHHPIQSLQSQVLGPSTEASAAPTSILPSSKRSRAPDFLPYTSLTEHTADLSAVQCDGNKPCGRCRSRQGVECVYEPHVRQPKDDLRDELEMLRQRQRSADLIFSGLLLPNIQEGILSRLRNRQSIGHIYEWLRELLPPARNIASGTSSTLVSWEVDNIMATHVHSSAATNVDELASATVAHFDTPTTKESLREASTRNTHVELGQGDFASSVRTDSKRVALVDAKTGVVRNQDQPHLKNEHAHPFGASSKPLRYLTQNLEILDVYEQEIGHVVETWTTITGDIDLVKHLLALYFCWEYPTFASLSKEHFLGDFRDGRPRYCSSILVNALLALGCRFSTRPETRTKPGDAYSSGDHFFSETQRLFHQESDHHSITTVQALGIMSIREAGCGRDTESMYYAGQSMRLALEMGLHRTQPKKDEGERAVQSATFWGAFALDHAWSLATGSLPQCSSLPEVPLKPAVVMDIEASPWTPYTDDGITQPSHQQPSNVRLVYRCFCELSELVHQSLYFLHSPGKHPVARELLSIYKQYLTWYDQIPDVLRLGHNFTPAVLFAHMYYHFSILLLFRPFIRLRITGSSICPRGVCTQAADAMLGLLSSYSQLYTLKRTPAFVPYFVLAASIVHLRMETADIQRELGRSTSHTKAHASQPFKKGYAALAEMASSHQFAKQALNILRYLADRWSIDIGIDGIENIDHGHEDILERPYHSCLDFIVGDMAADDAAVDGRPIVGSLSRPVLPADRNEQLTLPTRININHREFETL</sequence>
<organism evidence="1 2">
    <name type="scientific">Purpureocillium lilacinum</name>
    <name type="common">Paecilomyces lilacinus</name>
    <dbReference type="NCBI Taxonomy" id="33203"/>
    <lineage>
        <taxon>Eukaryota</taxon>
        <taxon>Fungi</taxon>
        <taxon>Dikarya</taxon>
        <taxon>Ascomycota</taxon>
        <taxon>Pezizomycotina</taxon>
        <taxon>Sordariomycetes</taxon>
        <taxon>Hypocreomycetidae</taxon>
        <taxon>Hypocreales</taxon>
        <taxon>Ophiocordycipitaceae</taxon>
        <taxon>Purpureocillium</taxon>
    </lineage>
</organism>
<gene>
    <name evidence="1" type="ORF">ACCO45_012814</name>
</gene>
<comment type="caution">
    <text evidence="1">The sequence shown here is derived from an EMBL/GenBank/DDBJ whole genome shotgun (WGS) entry which is preliminary data.</text>
</comment>
<protein>
    <submittedName>
        <fullName evidence="1">Uncharacterized protein</fullName>
    </submittedName>
</protein>
<evidence type="ECO:0000313" key="2">
    <source>
        <dbReference type="Proteomes" id="UP001638806"/>
    </source>
</evidence>
<reference evidence="1" key="1">
    <citation type="submission" date="2024-12" db="EMBL/GenBank/DDBJ databases">
        <title>Comparative genomics and development of molecular markers within Purpureocillium lilacinum and among Purpureocillium species.</title>
        <authorList>
            <person name="Yeh Z.-Y."/>
            <person name="Ni N.-T."/>
            <person name="Lo P.-H."/>
            <person name="Mushyakhwo K."/>
            <person name="Lin C.-F."/>
            <person name="Nai Y.-S."/>
        </authorList>
    </citation>
    <scope>NUCLEOTIDE SEQUENCE</scope>
    <source>
        <strain evidence="1">NCHU-NPUST-175</strain>
    </source>
</reference>
<name>A0ACC4DBN5_PURLI</name>
<proteinExistence type="predicted"/>
<evidence type="ECO:0000313" key="1">
    <source>
        <dbReference type="EMBL" id="KAL3952871.1"/>
    </source>
</evidence>
<dbReference type="Proteomes" id="UP001638806">
    <property type="component" value="Unassembled WGS sequence"/>
</dbReference>
<dbReference type="EMBL" id="JBGNUJ010000012">
    <property type="protein sequence ID" value="KAL3952871.1"/>
    <property type="molecule type" value="Genomic_DNA"/>
</dbReference>
<keyword evidence="2" id="KW-1185">Reference proteome</keyword>